<reference evidence="4 5" key="1">
    <citation type="submission" date="2020-08" db="EMBL/GenBank/DDBJ databases">
        <title>Genomic Encyclopedia of Type Strains, Phase IV (KMG-IV): sequencing the most valuable type-strain genomes for metagenomic binning, comparative biology and taxonomic classification.</title>
        <authorList>
            <person name="Goeker M."/>
        </authorList>
    </citation>
    <scope>NUCLEOTIDE SEQUENCE [LARGE SCALE GENOMIC DNA]</scope>
    <source>
        <strain evidence="4 5">DSM 45615</strain>
    </source>
</reference>
<dbReference type="Proteomes" id="UP000578449">
    <property type="component" value="Unassembled WGS sequence"/>
</dbReference>
<dbReference type="InterPro" id="IPR015590">
    <property type="entry name" value="Aldehyde_DH_dom"/>
</dbReference>
<dbReference type="EMBL" id="JACHGN010000002">
    <property type="protein sequence ID" value="MBB5131565.1"/>
    <property type="molecule type" value="Genomic_DNA"/>
</dbReference>
<accession>A0A840P6C9</accession>
<dbReference type="InterPro" id="IPR016161">
    <property type="entry name" value="Ald_DH/histidinol_DH"/>
</dbReference>
<gene>
    <name evidence="4" type="ORF">HNP84_001271</name>
</gene>
<name>A0A840P6C9_9ACTN</name>
<dbReference type="Pfam" id="PF00171">
    <property type="entry name" value="Aldedh"/>
    <property type="match status" value="1"/>
</dbReference>
<organism evidence="4 5">
    <name type="scientific">Thermocatellispora tengchongensis</name>
    <dbReference type="NCBI Taxonomy" id="1073253"/>
    <lineage>
        <taxon>Bacteria</taxon>
        <taxon>Bacillati</taxon>
        <taxon>Actinomycetota</taxon>
        <taxon>Actinomycetes</taxon>
        <taxon>Streptosporangiales</taxon>
        <taxon>Streptosporangiaceae</taxon>
        <taxon>Thermocatellispora</taxon>
    </lineage>
</organism>
<evidence type="ECO:0000259" key="3">
    <source>
        <dbReference type="Pfam" id="PF00171"/>
    </source>
</evidence>
<evidence type="ECO:0000256" key="1">
    <source>
        <dbReference type="ARBA" id="ARBA00023002"/>
    </source>
</evidence>
<protein>
    <submittedName>
        <fullName evidence="4">Acyl-CoA reductase-like NAD-dependent aldehyde dehydrogenase</fullName>
    </submittedName>
</protein>
<feature type="region of interest" description="Disordered" evidence="2">
    <location>
        <begin position="415"/>
        <end position="456"/>
    </location>
</feature>
<evidence type="ECO:0000313" key="5">
    <source>
        <dbReference type="Proteomes" id="UP000578449"/>
    </source>
</evidence>
<evidence type="ECO:0000313" key="4">
    <source>
        <dbReference type="EMBL" id="MBB5131565.1"/>
    </source>
</evidence>
<dbReference type="Gene3D" id="3.40.605.10">
    <property type="entry name" value="Aldehyde Dehydrogenase, Chain A, domain 1"/>
    <property type="match status" value="1"/>
</dbReference>
<evidence type="ECO:0000256" key="2">
    <source>
        <dbReference type="SAM" id="MobiDB-lite"/>
    </source>
</evidence>
<dbReference type="InterPro" id="IPR016162">
    <property type="entry name" value="Ald_DH_N"/>
</dbReference>
<dbReference type="GO" id="GO:0016620">
    <property type="term" value="F:oxidoreductase activity, acting on the aldehyde or oxo group of donors, NAD or NADP as acceptor"/>
    <property type="evidence" value="ECO:0007669"/>
    <property type="project" value="InterPro"/>
</dbReference>
<dbReference type="SUPFAM" id="SSF53720">
    <property type="entry name" value="ALDH-like"/>
    <property type="match status" value="1"/>
</dbReference>
<dbReference type="RefSeq" id="WP_185048374.1">
    <property type="nucleotide sequence ID" value="NZ_BAABIX010000022.1"/>
</dbReference>
<keyword evidence="1" id="KW-0560">Oxidoreductase</keyword>
<dbReference type="AlphaFoldDB" id="A0A840P6C9"/>
<dbReference type="InterPro" id="IPR016163">
    <property type="entry name" value="Ald_DH_C"/>
</dbReference>
<dbReference type="PANTHER" id="PTHR11699">
    <property type="entry name" value="ALDEHYDE DEHYDROGENASE-RELATED"/>
    <property type="match status" value="1"/>
</dbReference>
<sequence>MSRAGAVLERGRWAARAYAGYDAATVDRIVRAVARAAASGAAGHAALAVAESGLGVPAHQELAGHACSSGVAKVHVGADLVTPVGDGRTVSVPRPAGLILALTPATGAPVAAAYHMVLLAAMTRNAIVVRPHPSVARSCAEAVRALAGAAVEAGAPDGAIQVADDDGLLGDPRVDLVLAAGDEEEVRAAYRSGVPALGLGPGNAPVLVDGTADPRAAAGHIVASASFDNGLSRAAESVLIVPEAAADALVAALRAAGAYPLGAAEADRVRELLPEAVGRDAVWIAERAGARVPAGTRLLLAPMPLAVPEDPLTGPTRCPVLGVVRVPSAARGIAAARAVLRVAGAGHTAAIHSADPEAIMTYAAALPAAQVRVNEGAALDAAGRPHPFLIGPRGPLEPADLVRWTRFPGAKAPIDPWTAPRGPVPGYPVASNLAGEPGTPRTAASVLRSGAASASP</sequence>
<keyword evidence="5" id="KW-1185">Reference proteome</keyword>
<proteinExistence type="predicted"/>
<feature type="domain" description="Aldehyde dehydrogenase" evidence="3">
    <location>
        <begin position="86"/>
        <end position="256"/>
    </location>
</feature>
<dbReference type="Gene3D" id="3.40.309.10">
    <property type="entry name" value="Aldehyde Dehydrogenase, Chain A, domain 2"/>
    <property type="match status" value="1"/>
</dbReference>
<comment type="caution">
    <text evidence="4">The sequence shown here is derived from an EMBL/GenBank/DDBJ whole genome shotgun (WGS) entry which is preliminary data.</text>
</comment>